<dbReference type="Proteomes" id="UP000219573">
    <property type="component" value="Unassembled WGS sequence"/>
</dbReference>
<dbReference type="PANTHER" id="PTHR39961:SF1">
    <property type="entry name" value="DUF458 DOMAIN-CONTAINING PROTEIN"/>
    <property type="match status" value="1"/>
</dbReference>
<proteinExistence type="predicted"/>
<reference evidence="2" key="1">
    <citation type="submission" date="2017-09" db="EMBL/GenBank/DDBJ databases">
        <authorList>
            <person name="Varghese N."/>
            <person name="Submissions S."/>
        </authorList>
    </citation>
    <scope>NUCLEOTIDE SEQUENCE [LARGE SCALE GENOMIC DNA]</scope>
    <source>
        <strain evidence="2">MSL47</strain>
    </source>
</reference>
<dbReference type="STRING" id="1413210.U472_15770"/>
<keyword evidence="2" id="KW-1185">Reference proteome</keyword>
<dbReference type="PANTHER" id="PTHR39961">
    <property type="entry name" value="HYPOTHETICAL CYTOSOLIC PROTEIN"/>
    <property type="match status" value="1"/>
</dbReference>
<gene>
    <name evidence="1" type="ORF">SAMN06265827_11252</name>
</gene>
<dbReference type="EMBL" id="OBDZ01000012">
    <property type="protein sequence ID" value="SNY28783.1"/>
    <property type="molecule type" value="Genomic_DNA"/>
</dbReference>
<accession>A0A285GZP8</accession>
<evidence type="ECO:0000313" key="1">
    <source>
        <dbReference type="EMBL" id="SNY28783.1"/>
    </source>
</evidence>
<organism evidence="1 2">
    <name type="scientific">Orenia metallireducens</name>
    <dbReference type="NCBI Taxonomy" id="1413210"/>
    <lineage>
        <taxon>Bacteria</taxon>
        <taxon>Bacillati</taxon>
        <taxon>Bacillota</taxon>
        <taxon>Clostridia</taxon>
        <taxon>Halanaerobiales</taxon>
        <taxon>Halobacteroidaceae</taxon>
        <taxon>Orenia</taxon>
    </lineage>
</organism>
<dbReference type="Pfam" id="PF04308">
    <property type="entry name" value="RNaseH_like"/>
    <property type="match status" value="1"/>
</dbReference>
<dbReference type="InterPro" id="IPR007405">
    <property type="entry name" value="Phage_KVP40_Orf299"/>
</dbReference>
<dbReference type="OrthoDB" id="37369at2"/>
<dbReference type="AlphaFoldDB" id="A0A285GZP8"/>
<dbReference type="RefSeq" id="WP_097017838.1">
    <property type="nucleotide sequence ID" value="NZ_OBDZ01000012.1"/>
</dbReference>
<evidence type="ECO:0000313" key="2">
    <source>
        <dbReference type="Proteomes" id="UP000219573"/>
    </source>
</evidence>
<protein>
    <submittedName>
        <fullName evidence="1">Uncharacterized protein</fullName>
    </submittedName>
</protein>
<name>A0A285GZP8_9FIRM</name>
<sequence length="157" mass="17825">MVFISPTEGKLSFEQTYSSIVDFVQSLPECNYQLIIGSDSQPSERIVLVTTIIIYREGKGARFYYIKDELNPQLTFQQRIYYETARSLELASKLKDKISAEESIWDLDIEVHLDVGRRGKTKQLINEVVGMVVGSGYKARIKPLAYGASSVADRYTK</sequence>